<dbReference type="eggNOG" id="COG2861">
    <property type="taxonomic scope" value="Bacteria"/>
</dbReference>
<accession>A0A094WM89</accession>
<dbReference type="OrthoDB" id="9784811at2"/>
<keyword evidence="4" id="KW-1185">Reference proteome</keyword>
<evidence type="ECO:0000313" key="3">
    <source>
        <dbReference type="EMBL" id="THG88986.1"/>
    </source>
</evidence>
<sequence>MLKNISFFIMCLFILLTTNPVLASDNQIAIIIDDFGGDVKGVDQFLEADIPITVAIMPFQKYATEQAELAHKAGLEVIIHMPMEPKKGKASWLGPNAITSDLSDEEIKERVHQAIENVPHAVGMNNHMGSKIVENEHIMRIVMEIANEHQLYFLDSGTSEKSVIQALAKELNIPFIARDIFIDDSLSSQREVELQIDKLMKLSKSKGKAVGIGHVGIKGNETFSAVENGWKKMKQNQLRLVYLSELLEAPITHQLHHIQYEGGSAP</sequence>
<dbReference type="InterPro" id="IPR006837">
    <property type="entry name" value="Divergent_DAC"/>
</dbReference>
<dbReference type="CDD" id="cd10936">
    <property type="entry name" value="CE4_DAC2"/>
    <property type="match status" value="1"/>
</dbReference>
<dbReference type="GO" id="GO:0005975">
    <property type="term" value="P:carbohydrate metabolic process"/>
    <property type="evidence" value="ECO:0007669"/>
    <property type="project" value="InterPro"/>
</dbReference>
<dbReference type="Gene3D" id="3.20.20.370">
    <property type="entry name" value="Glycoside hydrolase/deacetylase"/>
    <property type="match status" value="1"/>
</dbReference>
<proteinExistence type="predicted"/>
<keyword evidence="1" id="KW-0732">Signal</keyword>
<organism evidence="2 4">
    <name type="scientific">Alkalihalobacillus alcalophilus ATCC 27647 = CGMCC 1.3604</name>
    <dbReference type="NCBI Taxonomy" id="1218173"/>
    <lineage>
        <taxon>Bacteria</taxon>
        <taxon>Bacillati</taxon>
        <taxon>Bacillota</taxon>
        <taxon>Bacilli</taxon>
        <taxon>Bacillales</taxon>
        <taxon>Bacillaceae</taxon>
        <taxon>Alkalihalobacillus</taxon>
    </lineage>
</organism>
<protein>
    <submittedName>
        <fullName evidence="2">Polysaccharide deacetylase</fullName>
    </submittedName>
</protein>
<dbReference type="Proteomes" id="UP000297014">
    <property type="component" value="Unassembled WGS sequence"/>
</dbReference>
<dbReference type="EMBL" id="ALPT02000037">
    <property type="protein sequence ID" value="KGA97083.1"/>
    <property type="molecule type" value="Genomic_DNA"/>
</dbReference>
<dbReference type="Pfam" id="PF04748">
    <property type="entry name" value="Polysacc_deac_2"/>
    <property type="match status" value="1"/>
</dbReference>
<dbReference type="RefSeq" id="WP_003324344.1">
    <property type="nucleotide sequence ID" value="NZ_ALPT02000037.1"/>
</dbReference>
<gene>
    <name evidence="3" type="ORF">AJ85_20145</name>
    <name evidence="2" type="ORF">BALCAV_0212190</name>
</gene>
<evidence type="ECO:0000313" key="2">
    <source>
        <dbReference type="EMBL" id="KGA97083.1"/>
    </source>
</evidence>
<dbReference type="PANTHER" id="PTHR30105">
    <property type="entry name" value="UNCHARACTERIZED YIBQ-RELATED"/>
    <property type="match status" value="1"/>
</dbReference>
<dbReference type="AlphaFoldDB" id="A0A094WM89"/>
<evidence type="ECO:0000313" key="4">
    <source>
        <dbReference type="Proteomes" id="UP000002754"/>
    </source>
</evidence>
<dbReference type="EMBL" id="JALP01000278">
    <property type="protein sequence ID" value="THG88986.1"/>
    <property type="molecule type" value="Genomic_DNA"/>
</dbReference>
<name>A0A094WM89_ALKAL</name>
<dbReference type="Proteomes" id="UP000002754">
    <property type="component" value="Unassembled WGS sequence"/>
</dbReference>
<reference evidence="3 5" key="2">
    <citation type="submission" date="2014-01" db="EMBL/GenBank/DDBJ databases">
        <title>Draft genome sequencing of Bacillus alcalophilus CGMCC 1.3604.</title>
        <authorList>
            <person name="Yang J."/>
            <person name="Diao L."/>
            <person name="Yang S."/>
        </authorList>
    </citation>
    <scope>NUCLEOTIDE SEQUENCE [LARGE SCALE GENOMIC DNA]</scope>
    <source>
        <strain evidence="3 5">CGMCC 1.3604</strain>
    </source>
</reference>
<comment type="caution">
    <text evidence="2">The sequence shown here is derived from an EMBL/GenBank/DDBJ whole genome shotgun (WGS) entry which is preliminary data.</text>
</comment>
<dbReference type="PANTHER" id="PTHR30105:SF2">
    <property type="entry name" value="DIVERGENT POLYSACCHARIDE DEACETYLASE SUPERFAMILY"/>
    <property type="match status" value="1"/>
</dbReference>
<reference evidence="2 4" key="1">
    <citation type="journal article" date="2014" name="Genome Announc.">
        <title>Draft Genome Sequence of Bacillus alcalophilus AV1934, a Classic Alkaliphile Isolated from Human Feces in 1934.</title>
        <authorList>
            <person name="Attie O."/>
            <person name="Jayaprakash A."/>
            <person name="Shah H."/>
            <person name="Paulsen I.T."/>
            <person name="Morino M."/>
            <person name="Takahashi Y."/>
            <person name="Narumi I."/>
            <person name="Sachidanandam R."/>
            <person name="Satoh K."/>
            <person name="Ito M."/>
            <person name="Krulwich T.A."/>
        </authorList>
    </citation>
    <scope>NUCLEOTIDE SEQUENCE [LARGE SCALE GENOMIC DNA]</scope>
    <source>
        <strain evidence="2 4">AV1934</strain>
    </source>
</reference>
<feature type="signal peptide" evidence="1">
    <location>
        <begin position="1"/>
        <end position="23"/>
    </location>
</feature>
<feature type="chain" id="PRO_5035986312" evidence="1">
    <location>
        <begin position="24"/>
        <end position="266"/>
    </location>
</feature>
<evidence type="ECO:0000256" key="1">
    <source>
        <dbReference type="SAM" id="SignalP"/>
    </source>
</evidence>
<dbReference type="SUPFAM" id="SSF88713">
    <property type="entry name" value="Glycoside hydrolase/deacetylase"/>
    <property type="match status" value="1"/>
</dbReference>
<dbReference type="STRING" id="1218173.BALCAV_0212190"/>
<evidence type="ECO:0000313" key="5">
    <source>
        <dbReference type="Proteomes" id="UP000297014"/>
    </source>
</evidence>
<dbReference type="InterPro" id="IPR011330">
    <property type="entry name" value="Glyco_hydro/deAcase_b/a-brl"/>
</dbReference>